<evidence type="ECO:0000313" key="1">
    <source>
        <dbReference type="EMBL" id="QWU14284.1"/>
    </source>
</evidence>
<dbReference type="EMBL" id="FODH01000001">
    <property type="protein sequence ID" value="SEN45430.1"/>
    <property type="molecule type" value="Genomic_DNA"/>
</dbReference>
<evidence type="ECO:0000313" key="2">
    <source>
        <dbReference type="EMBL" id="SEN45430.1"/>
    </source>
</evidence>
<evidence type="ECO:0000313" key="4">
    <source>
        <dbReference type="Proteomes" id="UP000683429"/>
    </source>
</evidence>
<protein>
    <submittedName>
        <fullName evidence="2">Uncharacterized protein</fullName>
    </submittedName>
</protein>
<dbReference type="EMBL" id="CP076607">
    <property type="protein sequence ID" value="QWU14284.1"/>
    <property type="molecule type" value="Genomic_DNA"/>
</dbReference>
<keyword evidence="4" id="KW-1185">Reference proteome</keyword>
<reference evidence="2 3" key="1">
    <citation type="submission" date="2016-10" db="EMBL/GenBank/DDBJ databases">
        <authorList>
            <person name="de Groot N.N."/>
        </authorList>
    </citation>
    <scope>NUCLEOTIDE SEQUENCE [LARGE SCALE GENOMIC DNA]</scope>
    <source>
        <strain evidence="2 3">CGMCC 1.10238</strain>
    </source>
</reference>
<sequence>MNKEHNYDEVEMVCTLKMDRQLTEDEKEILRIAYGVGFGSGIDAAIHKFEENGWG</sequence>
<reference evidence="1 4" key="2">
    <citation type="submission" date="2021-06" db="EMBL/GenBank/DDBJ databases">
        <title>Whole genome sequence of Paenibacillus sophorae DSM23020 for comparative genomics.</title>
        <authorList>
            <person name="Kim M.-J."/>
            <person name="Lee G."/>
            <person name="Shin J.-H."/>
        </authorList>
    </citation>
    <scope>NUCLEOTIDE SEQUENCE [LARGE SCALE GENOMIC DNA]</scope>
    <source>
        <strain evidence="1 4">DSM 23020</strain>
    </source>
</reference>
<dbReference type="Proteomes" id="UP000198809">
    <property type="component" value="Unassembled WGS sequence"/>
</dbReference>
<dbReference type="RefSeq" id="WP_175491753.1">
    <property type="nucleotide sequence ID" value="NZ_CP076607.1"/>
</dbReference>
<accession>A0A1H8GNL5</accession>
<name>A0A1H8GNL5_9BACL</name>
<dbReference type="STRING" id="1333845.SAMN04487895_101582"/>
<dbReference type="AlphaFoldDB" id="A0A1H8GNL5"/>
<organism evidence="2 3">
    <name type="scientific">Paenibacillus sophorae</name>
    <dbReference type="NCBI Taxonomy" id="1333845"/>
    <lineage>
        <taxon>Bacteria</taxon>
        <taxon>Bacillati</taxon>
        <taxon>Bacillota</taxon>
        <taxon>Bacilli</taxon>
        <taxon>Bacillales</taxon>
        <taxon>Paenibacillaceae</taxon>
        <taxon>Paenibacillus</taxon>
    </lineage>
</organism>
<evidence type="ECO:0000313" key="3">
    <source>
        <dbReference type="Proteomes" id="UP000198809"/>
    </source>
</evidence>
<proteinExistence type="predicted"/>
<dbReference type="Proteomes" id="UP000683429">
    <property type="component" value="Chromosome"/>
</dbReference>
<gene>
    <name evidence="1" type="ORF">KP014_20470</name>
    <name evidence="2" type="ORF">SAMN04487895_101582</name>
</gene>